<gene>
    <name evidence="11" type="ORF">EM848_07080</name>
    <name evidence="10" type="ORF">EMO90_09795</name>
</gene>
<evidence type="ECO:0000313" key="12">
    <source>
        <dbReference type="Proteomes" id="UP000345527"/>
    </source>
</evidence>
<dbReference type="InterPro" id="IPR017871">
    <property type="entry name" value="ABC_transporter-like_CS"/>
</dbReference>
<dbReference type="Proteomes" id="UP000374630">
    <property type="component" value="Unassembled WGS sequence"/>
</dbReference>
<keyword evidence="13" id="KW-1185">Reference proteome</keyword>
<comment type="subcellular location">
    <subcellularLocation>
        <location evidence="1">Cell membrane</location>
        <topology evidence="1">Multi-pass membrane protein</topology>
    </subcellularLocation>
</comment>
<evidence type="ECO:0000256" key="6">
    <source>
        <dbReference type="ARBA" id="ARBA00023136"/>
    </source>
</evidence>
<dbReference type="GO" id="GO:0016887">
    <property type="term" value="F:ATP hydrolysis activity"/>
    <property type="evidence" value="ECO:0007669"/>
    <property type="project" value="InterPro"/>
</dbReference>
<organism evidence="11 12">
    <name type="scientific">Bifidobacterium vespertilionis</name>
    <dbReference type="NCBI Taxonomy" id="2562524"/>
    <lineage>
        <taxon>Bacteria</taxon>
        <taxon>Bacillati</taxon>
        <taxon>Actinomycetota</taxon>
        <taxon>Actinomycetes</taxon>
        <taxon>Bifidobacteriales</taxon>
        <taxon>Bifidobacteriaceae</taxon>
        <taxon>Bifidobacterium</taxon>
    </lineage>
</organism>
<evidence type="ECO:0000256" key="1">
    <source>
        <dbReference type="ARBA" id="ARBA00004651"/>
    </source>
</evidence>
<evidence type="ECO:0000259" key="8">
    <source>
        <dbReference type="PROSITE" id="PS50893"/>
    </source>
</evidence>
<reference evidence="12 13" key="1">
    <citation type="journal article" date="2019" name="Syst. Appl. Microbiol.">
        <title>Characterization of Bifidobacterium species in feaces of the Egyptian fruit bat: Description of B. vespertilionis sp. nov. and B. rousetti sp. nov.</title>
        <authorList>
            <person name="Modesto M."/>
            <person name="Satti M."/>
            <person name="Watanabe K."/>
            <person name="Puglisi E."/>
            <person name="Morelli L."/>
            <person name="Huang C.-H."/>
            <person name="Liou J.-S."/>
            <person name="Miyashita M."/>
            <person name="Tamura T."/>
            <person name="Saito S."/>
            <person name="Mori K."/>
            <person name="Huang L."/>
            <person name="Sciavilla P."/>
            <person name="Sandri C."/>
            <person name="Spiezio C."/>
            <person name="Vitali F."/>
            <person name="Cavalieri D."/>
            <person name="Perpetuini G."/>
            <person name="Tofalo R."/>
            <person name="Bonetti A."/>
            <person name="Arita M."/>
            <person name="Mattarelli P."/>
        </authorList>
    </citation>
    <scope>NUCLEOTIDE SEQUENCE [LARGE SCALE GENOMIC DNA]</scope>
    <source>
        <strain evidence="10 13">RST16</strain>
        <strain evidence="11 12">RST8</strain>
    </source>
</reference>
<dbReference type="EMBL" id="RZOA01000012">
    <property type="protein sequence ID" value="KAA8823105.1"/>
    <property type="molecule type" value="Genomic_DNA"/>
</dbReference>
<feature type="domain" description="ABC transmembrane type-1" evidence="9">
    <location>
        <begin position="14"/>
        <end position="293"/>
    </location>
</feature>
<feature type="transmembrane region" description="Helical" evidence="7">
    <location>
        <begin position="44"/>
        <end position="67"/>
    </location>
</feature>
<keyword evidence="2 7" id="KW-0812">Transmembrane</keyword>
<evidence type="ECO:0000313" key="11">
    <source>
        <dbReference type="EMBL" id="KAA8823105.1"/>
    </source>
</evidence>
<dbReference type="CDD" id="cd07346">
    <property type="entry name" value="ABC_6TM_exporters"/>
    <property type="match status" value="1"/>
</dbReference>
<dbReference type="PROSITE" id="PS50893">
    <property type="entry name" value="ABC_TRANSPORTER_2"/>
    <property type="match status" value="1"/>
</dbReference>
<name>A0A5J5E1X1_9BIFI</name>
<evidence type="ECO:0000256" key="2">
    <source>
        <dbReference type="ARBA" id="ARBA00022692"/>
    </source>
</evidence>
<dbReference type="Gene3D" id="1.20.1560.10">
    <property type="entry name" value="ABC transporter type 1, transmembrane domain"/>
    <property type="match status" value="1"/>
</dbReference>
<dbReference type="InterPro" id="IPR011527">
    <property type="entry name" value="ABC1_TM_dom"/>
</dbReference>
<dbReference type="GO" id="GO:0034040">
    <property type="term" value="F:ATPase-coupled lipid transmembrane transporter activity"/>
    <property type="evidence" value="ECO:0007669"/>
    <property type="project" value="TreeGrafter"/>
</dbReference>
<dbReference type="GO" id="GO:0005524">
    <property type="term" value="F:ATP binding"/>
    <property type="evidence" value="ECO:0007669"/>
    <property type="project" value="UniProtKB-KW"/>
</dbReference>
<dbReference type="SUPFAM" id="SSF52540">
    <property type="entry name" value="P-loop containing nucleoside triphosphate hydrolases"/>
    <property type="match status" value="1"/>
</dbReference>
<dbReference type="OrthoDB" id="2260349at2"/>
<proteinExistence type="predicted"/>
<dbReference type="Proteomes" id="UP000345527">
    <property type="component" value="Unassembled WGS sequence"/>
</dbReference>
<feature type="transmembrane region" description="Helical" evidence="7">
    <location>
        <begin position="12"/>
        <end position="32"/>
    </location>
</feature>
<evidence type="ECO:0000313" key="13">
    <source>
        <dbReference type="Proteomes" id="UP000374630"/>
    </source>
</evidence>
<dbReference type="SMART" id="SM00382">
    <property type="entry name" value="AAA"/>
    <property type="match status" value="1"/>
</dbReference>
<sequence length="556" mass="61839">MSAIHRRRFECVKLAILTIVLAAFMTGDALLLQELIASVEASDWTRFAIMSVVILAYIPVQAGFYFWRQSYAEHVAYLLLNDMRSDMFHRVGRIPMAQYTRTGSDKYLSNLTVQLDGVKANLIDVAIWGGYLVCQLIFAVITILAINPVLGLCALVLCIPPALVPILMKRPVERARHRLVDATDEMNQTTGDLLRGMADWRLAGRSREIMALFGGRSDDWRRAANKDASVQKGVDTLSDTLSHVLVFGVWIAGGFIIMRGGMTVAQIIAFTSLTGNISVPLFYASGLISQWHAGRETLASIEQLIPQSNDVNAEAVVPLKRVHDHRMIELNNFHPHAGEREADGISFVFDCDKRYMIVGRSGSGKSSLVRPIAGLDDDWSGAIVINGQQYTSHDMVRMRSADIGYLAQSSHLFRASIRDNVRLFDERVSDEEIMSACDRAHIGDWVRDRGLDTIIDDDLQQLSGGEKQRILLARLLVRQCGFCMLDELSTGLDGHTASLVEQTMLSMFHGFVLISHHLDEPMLRAMDAIIVMDHGRIAAVGSYDQVAPVMRRLGLL</sequence>
<dbReference type="InterPro" id="IPR027417">
    <property type="entry name" value="P-loop_NTPase"/>
</dbReference>
<accession>A0A5J5E1X1</accession>
<keyword evidence="3" id="KW-0547">Nucleotide-binding</keyword>
<evidence type="ECO:0000256" key="4">
    <source>
        <dbReference type="ARBA" id="ARBA00022840"/>
    </source>
</evidence>
<dbReference type="EMBL" id="RZNZ01000014">
    <property type="protein sequence ID" value="KAA8818650.1"/>
    <property type="molecule type" value="Genomic_DNA"/>
</dbReference>
<evidence type="ECO:0000256" key="3">
    <source>
        <dbReference type="ARBA" id="ARBA00022741"/>
    </source>
</evidence>
<keyword evidence="6 7" id="KW-0472">Membrane</keyword>
<dbReference type="GO" id="GO:0005886">
    <property type="term" value="C:plasma membrane"/>
    <property type="evidence" value="ECO:0007669"/>
    <property type="project" value="UniProtKB-SubCell"/>
</dbReference>
<feature type="transmembrane region" description="Helical" evidence="7">
    <location>
        <begin position="149"/>
        <end position="168"/>
    </location>
</feature>
<feature type="transmembrane region" description="Helical" evidence="7">
    <location>
        <begin position="240"/>
        <end position="258"/>
    </location>
</feature>
<dbReference type="SUPFAM" id="SSF90123">
    <property type="entry name" value="ABC transporter transmembrane region"/>
    <property type="match status" value="1"/>
</dbReference>
<dbReference type="Pfam" id="PF00664">
    <property type="entry name" value="ABC_membrane"/>
    <property type="match status" value="1"/>
</dbReference>
<evidence type="ECO:0000256" key="5">
    <source>
        <dbReference type="ARBA" id="ARBA00022989"/>
    </source>
</evidence>
<dbReference type="InterPro" id="IPR003593">
    <property type="entry name" value="AAA+_ATPase"/>
</dbReference>
<keyword evidence="4 11" id="KW-0067">ATP-binding</keyword>
<feature type="transmembrane region" description="Helical" evidence="7">
    <location>
        <begin position="125"/>
        <end position="143"/>
    </location>
</feature>
<dbReference type="PROSITE" id="PS50929">
    <property type="entry name" value="ABC_TM1F"/>
    <property type="match status" value="1"/>
</dbReference>
<dbReference type="AlphaFoldDB" id="A0A5J5E1X1"/>
<protein>
    <submittedName>
        <fullName evidence="11">ABC transporter ATP-binding protein</fullName>
    </submittedName>
</protein>
<dbReference type="PANTHER" id="PTHR24221">
    <property type="entry name" value="ATP-BINDING CASSETTE SUB-FAMILY B"/>
    <property type="match status" value="1"/>
</dbReference>
<dbReference type="PANTHER" id="PTHR24221:SF654">
    <property type="entry name" value="ATP-BINDING CASSETTE SUB-FAMILY B MEMBER 6"/>
    <property type="match status" value="1"/>
</dbReference>
<dbReference type="GO" id="GO:0140359">
    <property type="term" value="F:ABC-type transporter activity"/>
    <property type="evidence" value="ECO:0007669"/>
    <property type="project" value="InterPro"/>
</dbReference>
<feature type="domain" description="ABC transporter" evidence="8">
    <location>
        <begin position="325"/>
        <end position="556"/>
    </location>
</feature>
<dbReference type="InterPro" id="IPR003439">
    <property type="entry name" value="ABC_transporter-like_ATP-bd"/>
</dbReference>
<dbReference type="InterPro" id="IPR036640">
    <property type="entry name" value="ABC1_TM_sf"/>
</dbReference>
<evidence type="ECO:0000256" key="7">
    <source>
        <dbReference type="SAM" id="Phobius"/>
    </source>
</evidence>
<keyword evidence="5 7" id="KW-1133">Transmembrane helix</keyword>
<dbReference type="Pfam" id="PF00005">
    <property type="entry name" value="ABC_tran"/>
    <property type="match status" value="1"/>
</dbReference>
<dbReference type="PROSITE" id="PS00211">
    <property type="entry name" value="ABC_TRANSPORTER_1"/>
    <property type="match status" value="1"/>
</dbReference>
<evidence type="ECO:0000313" key="10">
    <source>
        <dbReference type="EMBL" id="KAA8818650.1"/>
    </source>
</evidence>
<dbReference type="InterPro" id="IPR039421">
    <property type="entry name" value="Type_1_exporter"/>
</dbReference>
<dbReference type="RefSeq" id="WP_150354230.1">
    <property type="nucleotide sequence ID" value="NZ_RZNZ01000014.1"/>
</dbReference>
<evidence type="ECO:0000259" key="9">
    <source>
        <dbReference type="PROSITE" id="PS50929"/>
    </source>
</evidence>
<comment type="caution">
    <text evidence="11">The sequence shown here is derived from an EMBL/GenBank/DDBJ whole genome shotgun (WGS) entry which is preliminary data.</text>
</comment>
<dbReference type="Gene3D" id="3.40.50.300">
    <property type="entry name" value="P-loop containing nucleotide triphosphate hydrolases"/>
    <property type="match status" value="1"/>
</dbReference>